<sequence length="209" mass="23089">MVPRSEFDNVVERLRQVVAFMQRQFGMTMDGAGLSQPPPLPPPHEKQQAKNISVLMANGGNVIYGVVHQHFEGTGAAHRFEKGNILSTIGLEEIWDAIHRAVAISLMHTKELKHGERSSRADDFGNAAMITLNTQQNAQQLESLVGASSCGHMHSETYLLRIINAALNNQLFFKLVGHRFTVVTIDAAYTNPYKTDVLVLTPDKPQTSS</sequence>
<feature type="domain" description="Plastocyanin-like" evidence="1">
    <location>
        <begin position="116"/>
        <end position="201"/>
    </location>
</feature>
<dbReference type="InterPro" id="IPR001117">
    <property type="entry name" value="Cu-oxidase_2nd"/>
</dbReference>
<organism evidence="2 3">
    <name type="scientific">Stephania cephalantha</name>
    <dbReference type="NCBI Taxonomy" id="152367"/>
    <lineage>
        <taxon>Eukaryota</taxon>
        <taxon>Viridiplantae</taxon>
        <taxon>Streptophyta</taxon>
        <taxon>Embryophyta</taxon>
        <taxon>Tracheophyta</taxon>
        <taxon>Spermatophyta</taxon>
        <taxon>Magnoliopsida</taxon>
        <taxon>Ranunculales</taxon>
        <taxon>Menispermaceae</taxon>
        <taxon>Menispermoideae</taxon>
        <taxon>Cissampelideae</taxon>
        <taxon>Stephania</taxon>
    </lineage>
</organism>
<dbReference type="SUPFAM" id="SSF49503">
    <property type="entry name" value="Cupredoxins"/>
    <property type="match status" value="1"/>
</dbReference>
<dbReference type="AlphaFoldDB" id="A0AAP0KUB6"/>
<gene>
    <name evidence="2" type="ORF">Scep_005436</name>
</gene>
<accession>A0AAP0KUB6</accession>
<keyword evidence="3" id="KW-1185">Reference proteome</keyword>
<dbReference type="PANTHER" id="PTHR11709">
    <property type="entry name" value="MULTI-COPPER OXIDASE"/>
    <property type="match status" value="1"/>
</dbReference>
<comment type="caution">
    <text evidence="2">The sequence shown here is derived from an EMBL/GenBank/DDBJ whole genome shotgun (WGS) entry which is preliminary data.</text>
</comment>
<evidence type="ECO:0000259" key="1">
    <source>
        <dbReference type="Pfam" id="PF00394"/>
    </source>
</evidence>
<dbReference type="InterPro" id="IPR008972">
    <property type="entry name" value="Cupredoxin"/>
</dbReference>
<dbReference type="Pfam" id="PF00394">
    <property type="entry name" value="Cu-oxidase"/>
    <property type="match status" value="1"/>
</dbReference>
<dbReference type="GO" id="GO:0016491">
    <property type="term" value="F:oxidoreductase activity"/>
    <property type="evidence" value="ECO:0007669"/>
    <property type="project" value="TreeGrafter"/>
</dbReference>
<dbReference type="Gene3D" id="2.60.40.420">
    <property type="entry name" value="Cupredoxins - blue copper proteins"/>
    <property type="match status" value="1"/>
</dbReference>
<dbReference type="EMBL" id="JBBNAG010000002">
    <property type="protein sequence ID" value="KAK9158862.1"/>
    <property type="molecule type" value="Genomic_DNA"/>
</dbReference>
<dbReference type="Proteomes" id="UP001419268">
    <property type="component" value="Unassembled WGS sequence"/>
</dbReference>
<evidence type="ECO:0000313" key="3">
    <source>
        <dbReference type="Proteomes" id="UP001419268"/>
    </source>
</evidence>
<dbReference type="PANTHER" id="PTHR11709:SF9">
    <property type="entry name" value="LACCASE-7"/>
    <property type="match status" value="1"/>
</dbReference>
<protein>
    <recommendedName>
        <fullName evidence="1">Plastocyanin-like domain-containing protein</fullName>
    </recommendedName>
</protein>
<evidence type="ECO:0000313" key="2">
    <source>
        <dbReference type="EMBL" id="KAK9158862.1"/>
    </source>
</evidence>
<proteinExistence type="predicted"/>
<name>A0AAP0KUB6_9MAGN</name>
<reference evidence="2 3" key="1">
    <citation type="submission" date="2024-01" db="EMBL/GenBank/DDBJ databases">
        <title>Genome assemblies of Stephania.</title>
        <authorList>
            <person name="Yang L."/>
        </authorList>
    </citation>
    <scope>NUCLEOTIDE SEQUENCE [LARGE SCALE GENOMIC DNA]</scope>
    <source>
        <strain evidence="2">JXDWG</strain>
        <tissue evidence="2">Leaf</tissue>
    </source>
</reference>
<dbReference type="InterPro" id="IPR045087">
    <property type="entry name" value="Cu-oxidase_fam"/>
</dbReference>